<organism evidence="3 4">
    <name type="scientific">Thalassiosira oceanica</name>
    <name type="common">Marine diatom</name>
    <dbReference type="NCBI Taxonomy" id="159749"/>
    <lineage>
        <taxon>Eukaryota</taxon>
        <taxon>Sar</taxon>
        <taxon>Stramenopiles</taxon>
        <taxon>Ochrophyta</taxon>
        <taxon>Bacillariophyta</taxon>
        <taxon>Coscinodiscophyceae</taxon>
        <taxon>Thalassiosirophycidae</taxon>
        <taxon>Thalassiosirales</taxon>
        <taxon>Thalassiosiraceae</taxon>
        <taxon>Thalassiosira</taxon>
    </lineage>
</organism>
<dbReference type="OrthoDB" id="1856718at2759"/>
<proteinExistence type="predicted"/>
<feature type="domain" description="Oxidoreductase FAD/NAD(P)-binding" evidence="2">
    <location>
        <begin position="104"/>
        <end position="211"/>
    </location>
</feature>
<dbReference type="eggNOG" id="ENOG502QQ7C">
    <property type="taxonomic scope" value="Eukaryota"/>
</dbReference>
<dbReference type="Proteomes" id="UP000266841">
    <property type="component" value="Unassembled WGS sequence"/>
</dbReference>
<dbReference type="GO" id="GO:0016491">
    <property type="term" value="F:oxidoreductase activity"/>
    <property type="evidence" value="ECO:0007669"/>
    <property type="project" value="InterPro"/>
</dbReference>
<reference evidence="3 4" key="1">
    <citation type="journal article" date="2012" name="Genome Biol.">
        <title>Genome and low-iron response of an oceanic diatom adapted to chronic iron limitation.</title>
        <authorList>
            <person name="Lommer M."/>
            <person name="Specht M."/>
            <person name="Roy A.S."/>
            <person name="Kraemer L."/>
            <person name="Andreson R."/>
            <person name="Gutowska M.A."/>
            <person name="Wolf J."/>
            <person name="Bergner S.V."/>
            <person name="Schilhabel M.B."/>
            <person name="Klostermeier U.C."/>
            <person name="Beiko R.G."/>
            <person name="Rosenstiel P."/>
            <person name="Hippler M."/>
            <person name="Laroche J."/>
        </authorList>
    </citation>
    <scope>NUCLEOTIDE SEQUENCE [LARGE SCALE GENOMIC DNA]</scope>
    <source>
        <strain evidence="3 4">CCMP1005</strain>
    </source>
</reference>
<evidence type="ECO:0000256" key="1">
    <source>
        <dbReference type="SAM" id="MobiDB-lite"/>
    </source>
</evidence>
<dbReference type="InterPro" id="IPR039261">
    <property type="entry name" value="FNR_nucleotide-bd"/>
</dbReference>
<dbReference type="InterPro" id="IPR001433">
    <property type="entry name" value="OxRdtase_FAD/NAD-bd"/>
</dbReference>
<gene>
    <name evidence="3" type="ORF">THAOC_24814</name>
</gene>
<dbReference type="Gene3D" id="3.40.50.80">
    <property type="entry name" value="Nucleotide-binding domain of ferredoxin-NADP reductase (FNR) module"/>
    <property type="match status" value="1"/>
</dbReference>
<dbReference type="Pfam" id="PF00175">
    <property type="entry name" value="NAD_binding_1"/>
    <property type="match status" value="1"/>
</dbReference>
<evidence type="ECO:0000313" key="4">
    <source>
        <dbReference type="Proteomes" id="UP000266841"/>
    </source>
</evidence>
<evidence type="ECO:0000259" key="2">
    <source>
        <dbReference type="Pfam" id="PF00175"/>
    </source>
</evidence>
<dbReference type="EMBL" id="AGNL01033992">
    <property type="protein sequence ID" value="EJK55457.1"/>
    <property type="molecule type" value="Genomic_DNA"/>
</dbReference>
<name>K0S9M0_THAOC</name>
<dbReference type="AlphaFoldDB" id="K0S9M0"/>
<feature type="non-terminal residue" evidence="3">
    <location>
        <position position="1"/>
    </location>
</feature>
<dbReference type="PANTHER" id="PTHR47215:SF1">
    <property type="entry name" value="F9L1.8 PROTEIN"/>
    <property type="match status" value="1"/>
</dbReference>
<protein>
    <recommendedName>
        <fullName evidence="2">Oxidoreductase FAD/NAD(P)-binding domain-containing protein</fullName>
    </recommendedName>
</protein>
<dbReference type="CDD" id="cd00322">
    <property type="entry name" value="FNR_like"/>
    <property type="match status" value="1"/>
</dbReference>
<evidence type="ECO:0000313" key="3">
    <source>
        <dbReference type="EMBL" id="EJK55457.1"/>
    </source>
</evidence>
<feature type="region of interest" description="Disordered" evidence="1">
    <location>
        <begin position="1"/>
        <end position="47"/>
    </location>
</feature>
<sequence length="229" mass="24425">GRRRQADLPGDRLGPERRGAQARPPPAGRGKKKADAEAEEPAFPSAEPATWEFLIKRTDGNGWITDAQAGSTVDVSQVMGGGFPMRENLEGFKYDFPTQNVLLFATGSGIAPIKSAIESGQLNISGGRTCTLYYGVRTPDDMPYVARFGDWEDAGVQVVPVVSRPDAPCESGAVWKGRTGYVQNALEEDGVAIPRNSGALLCGVKGMAESVTSMLTQSGVFEGRVLTNF</sequence>
<keyword evidence="4" id="KW-1185">Reference proteome</keyword>
<dbReference type="PANTHER" id="PTHR47215">
    <property type="match status" value="1"/>
</dbReference>
<accession>K0S9M0</accession>
<feature type="compositionally biased region" description="Basic and acidic residues" evidence="1">
    <location>
        <begin position="1"/>
        <end position="19"/>
    </location>
</feature>
<dbReference type="SUPFAM" id="SSF52343">
    <property type="entry name" value="Ferredoxin reductase-like, C-terminal NADP-linked domain"/>
    <property type="match status" value="1"/>
</dbReference>
<comment type="caution">
    <text evidence="3">The sequence shown here is derived from an EMBL/GenBank/DDBJ whole genome shotgun (WGS) entry which is preliminary data.</text>
</comment>